<dbReference type="EMBL" id="JAJKFW010000064">
    <property type="protein sequence ID" value="MCC9645292.1"/>
    <property type="molecule type" value="Genomic_DNA"/>
</dbReference>
<feature type="signal peptide" evidence="1">
    <location>
        <begin position="1"/>
        <end position="19"/>
    </location>
</feature>
<evidence type="ECO:0000313" key="2">
    <source>
        <dbReference type="EMBL" id="MCC9645292.1"/>
    </source>
</evidence>
<gene>
    <name evidence="2" type="ORF">LOC71_23685</name>
</gene>
<dbReference type="PROSITE" id="PS51257">
    <property type="entry name" value="PROKAR_LIPOPROTEIN"/>
    <property type="match status" value="1"/>
</dbReference>
<organism evidence="2 3">
    <name type="scientific">Rhodopirellula halodulae</name>
    <dbReference type="NCBI Taxonomy" id="2894198"/>
    <lineage>
        <taxon>Bacteria</taxon>
        <taxon>Pseudomonadati</taxon>
        <taxon>Planctomycetota</taxon>
        <taxon>Planctomycetia</taxon>
        <taxon>Pirellulales</taxon>
        <taxon>Pirellulaceae</taxon>
        <taxon>Rhodopirellula</taxon>
    </lineage>
</organism>
<dbReference type="Proteomes" id="UP001430306">
    <property type="component" value="Unassembled WGS sequence"/>
</dbReference>
<comment type="caution">
    <text evidence="2">The sequence shown here is derived from an EMBL/GenBank/DDBJ whole genome shotgun (WGS) entry which is preliminary data.</text>
</comment>
<evidence type="ECO:0000256" key="1">
    <source>
        <dbReference type="SAM" id="SignalP"/>
    </source>
</evidence>
<proteinExistence type="predicted"/>
<evidence type="ECO:0000313" key="3">
    <source>
        <dbReference type="Proteomes" id="UP001430306"/>
    </source>
</evidence>
<evidence type="ECO:0008006" key="4">
    <source>
        <dbReference type="Google" id="ProtNLM"/>
    </source>
</evidence>
<sequence>MKLKSFPVACVLAFGACLASCGCRLPTGLTRSRWAMEHPEYAKKYADGAPKSDPLGKVKQASDARFLADAKGTYVSAGAAYRSNTGAGGSLELGSESYLTSYMTQRMSLAATAGWDQASLGVDTGLRLQTPTRLAPFVGVGGYVGMNWETVEADDDGIDNDEDGHTDEFGEEDTEYDLALASIYPELGAHFWWTPQVRLTGFGRYWVTTNGRDSDAWIVGGGLAIFRD</sequence>
<reference evidence="2" key="1">
    <citation type="submission" date="2021-11" db="EMBL/GenBank/DDBJ databases">
        <title>Genome sequence.</title>
        <authorList>
            <person name="Sun Q."/>
        </authorList>
    </citation>
    <scope>NUCLEOTIDE SEQUENCE</scope>
    <source>
        <strain evidence="2">JC740</strain>
    </source>
</reference>
<keyword evidence="3" id="KW-1185">Reference proteome</keyword>
<name>A0ABS8NQQ3_9BACT</name>
<keyword evidence="1" id="KW-0732">Signal</keyword>
<feature type="chain" id="PRO_5045606564" description="Outer membrane protein beta-barrel domain-containing protein" evidence="1">
    <location>
        <begin position="20"/>
        <end position="228"/>
    </location>
</feature>
<accession>A0ABS8NQQ3</accession>
<protein>
    <recommendedName>
        <fullName evidence="4">Outer membrane protein beta-barrel domain-containing protein</fullName>
    </recommendedName>
</protein>
<dbReference type="RefSeq" id="WP_230276918.1">
    <property type="nucleotide sequence ID" value="NZ_JAJKFW010000064.1"/>
</dbReference>